<keyword evidence="1" id="KW-0732">Signal</keyword>
<keyword evidence="3" id="KW-1185">Reference proteome</keyword>
<comment type="caution">
    <text evidence="2">The sequence shown here is derived from an EMBL/GenBank/DDBJ whole genome shotgun (WGS) entry which is preliminary data.</text>
</comment>
<dbReference type="EMBL" id="JACCFI010000001">
    <property type="protein sequence ID" value="NYG22480.1"/>
    <property type="molecule type" value="Genomic_DNA"/>
</dbReference>
<feature type="signal peptide" evidence="1">
    <location>
        <begin position="1"/>
        <end position="26"/>
    </location>
</feature>
<evidence type="ECO:0000313" key="3">
    <source>
        <dbReference type="Proteomes" id="UP000549066"/>
    </source>
</evidence>
<dbReference type="RefSeq" id="WP_179552283.1">
    <property type="nucleotide sequence ID" value="NZ_JACCFI010000001.1"/>
</dbReference>
<protein>
    <submittedName>
        <fullName evidence="2">Uncharacterized protein</fullName>
    </submittedName>
</protein>
<dbReference type="Proteomes" id="UP000549066">
    <property type="component" value="Unassembled WGS sequence"/>
</dbReference>
<feature type="chain" id="PRO_5038538191" evidence="1">
    <location>
        <begin position="27"/>
        <end position="232"/>
    </location>
</feature>
<dbReference type="PROSITE" id="PS51257">
    <property type="entry name" value="PROKAR_LIPOPROTEIN"/>
    <property type="match status" value="1"/>
</dbReference>
<dbReference type="AlphaFoldDB" id="A0A852X1Q2"/>
<evidence type="ECO:0000256" key="1">
    <source>
        <dbReference type="SAM" id="SignalP"/>
    </source>
</evidence>
<proteinExistence type="predicted"/>
<organism evidence="2 3">
    <name type="scientific">Agromyces hippuratus</name>
    <dbReference type="NCBI Taxonomy" id="286438"/>
    <lineage>
        <taxon>Bacteria</taxon>
        <taxon>Bacillati</taxon>
        <taxon>Actinomycetota</taxon>
        <taxon>Actinomycetes</taxon>
        <taxon>Micrococcales</taxon>
        <taxon>Microbacteriaceae</taxon>
        <taxon>Agromyces</taxon>
    </lineage>
</organism>
<name>A0A852X1Q2_9MICO</name>
<accession>A0A852X1Q2</accession>
<evidence type="ECO:0000313" key="2">
    <source>
        <dbReference type="EMBL" id="NYG22480.1"/>
    </source>
</evidence>
<sequence length="232" mass="24144">MNAPIRRSAVIVPLVAVFALSGCTFGTTPASSPSPEAIETPSPTPSVDPLTTVAEIVVRPEQLDLLDAAGVVVTTLSYDADAATLVSALSTVLAAEPAQTESAGGLESRPATQYLWEGLRVWDDDDSAELGGPLEMNVSVSFTSPVVGDGVGVRTVNGFRPGDDVEALALASGEPWYGNGHDQVRVETGEAIGEQQAGIEYENAYSVAVNTWEVDGTTSWVSAPWNFGVGHV</sequence>
<gene>
    <name evidence="2" type="ORF">BJY17_003227</name>
</gene>
<reference evidence="2 3" key="1">
    <citation type="submission" date="2020-07" db="EMBL/GenBank/DDBJ databases">
        <title>Sequencing the genomes of 1000 actinobacteria strains.</title>
        <authorList>
            <person name="Klenk H.-P."/>
        </authorList>
    </citation>
    <scope>NUCLEOTIDE SEQUENCE [LARGE SCALE GENOMIC DNA]</scope>
    <source>
        <strain evidence="2 3">DSM 8598</strain>
    </source>
</reference>